<keyword evidence="10" id="KW-1185">Reference proteome</keyword>
<evidence type="ECO:0000256" key="3">
    <source>
        <dbReference type="ARBA" id="ARBA00022692"/>
    </source>
</evidence>
<feature type="transmembrane region" description="Helical" evidence="6">
    <location>
        <begin position="381"/>
        <end position="404"/>
    </location>
</feature>
<evidence type="ECO:0000256" key="4">
    <source>
        <dbReference type="ARBA" id="ARBA00022989"/>
    </source>
</evidence>
<dbReference type="EMBL" id="RPDH01000002">
    <property type="protein sequence ID" value="RPE08419.1"/>
    <property type="molecule type" value="Genomic_DNA"/>
</dbReference>
<feature type="transmembrane region" description="Helical" evidence="6">
    <location>
        <begin position="715"/>
        <end position="737"/>
    </location>
</feature>
<protein>
    <submittedName>
        <fullName evidence="9">FtsX-like permease family protein</fullName>
    </submittedName>
</protein>
<proteinExistence type="predicted"/>
<evidence type="ECO:0000259" key="8">
    <source>
        <dbReference type="Pfam" id="PF12704"/>
    </source>
</evidence>
<dbReference type="AlphaFoldDB" id="A0A3N4PP30"/>
<evidence type="ECO:0000256" key="1">
    <source>
        <dbReference type="ARBA" id="ARBA00004651"/>
    </source>
</evidence>
<dbReference type="InterPro" id="IPR050250">
    <property type="entry name" value="Macrolide_Exporter_MacB"/>
</dbReference>
<feature type="transmembrane region" description="Helical" evidence="6">
    <location>
        <begin position="757"/>
        <end position="780"/>
    </location>
</feature>
<feature type="transmembrane region" description="Helical" evidence="6">
    <location>
        <begin position="290"/>
        <end position="309"/>
    </location>
</feature>
<dbReference type="Pfam" id="PF02687">
    <property type="entry name" value="FtsX"/>
    <property type="match status" value="2"/>
</dbReference>
<dbReference type="GO" id="GO:0022857">
    <property type="term" value="F:transmembrane transporter activity"/>
    <property type="evidence" value="ECO:0007669"/>
    <property type="project" value="TreeGrafter"/>
</dbReference>
<keyword evidence="5 6" id="KW-0472">Membrane</keyword>
<reference evidence="9 10" key="1">
    <citation type="submission" date="2018-11" db="EMBL/GenBank/DDBJ databases">
        <title>Chitinophaga lutea sp.nov., isolate from arsenic contaminated soil.</title>
        <authorList>
            <person name="Zong Y."/>
        </authorList>
    </citation>
    <scope>NUCLEOTIDE SEQUENCE [LARGE SCALE GENOMIC DNA]</scope>
    <source>
        <strain evidence="9 10">ZY74</strain>
    </source>
</reference>
<sequence>MQQLKISRAMLTNYLKIAWRNLRKNKVFSLVNIAGLTLSMICSMLIFLWIMDERSYDDFLPGADRAYRLVQHQDLENGSYFKSSASPAPMPAYLKENFSGIEEFTRVRPDGSKHMFSYEEVKLYENATYVDSTFFSVFPFPMVAGNAATALNEPNSVVLTKTTAEKYFGKEDPVGKTLLYDGREAYKVTGVLADLPSNTHFKFNILLPFRNLYIKNWGMDWGNNFYYGYFRLAPNADVAGLSARIGEYAKKNDDIADIFFLQAVKDIHLHSALDIDLYGSSTERAPYVRVFWIVGILIVFIACINFMNLSTARSEKRAKEIGLRKTIGANRGSIVGQLLMESVLFALLAYVLALCALYLILPSFNRVVDKQLVLGPQQWPILLAFLGGAVAIGLLAGSYPALVLSSFQPIRVLKGTFNPAKGGAYFRRTLVVVQFAVTVILILGTLVVYQQFRYFMNKNLGYAKDQLVYMPRQGDISKHANAFRQELMQHPGIAGVTTSSDIPTYTVHNWGGMSWEGAPKDNNVQLYCYTTGFDFVETMGFTVKEGRSFSVQHPADSFNYMLNEAAVKLIGLKDPVGKQFSVWDNKGTIIGVLKDFNFKSLHQRIEPLVIRINPNWDNYYFVRLKGGDTEASLKLIERTWNKYNPGYPFAYHFVNNDYANLYESEKRMGVIFNWFSAFALFIACLGLFGLVSFLAEKKSREIGIRKVHGASVANILLLLSSEYMRLLLLAFCISLPLGSYLLRNWLSGFAFHVGMTWWLYVLPGAAVMLVALLTVSGQVLKAARQNPVKSLKAD</sequence>
<keyword evidence="2" id="KW-1003">Cell membrane</keyword>
<name>A0A3N4PP30_9BACT</name>
<gene>
    <name evidence="9" type="ORF">EGT74_15330</name>
</gene>
<feature type="transmembrane region" description="Helical" evidence="6">
    <location>
        <begin position="425"/>
        <end position="449"/>
    </location>
</feature>
<evidence type="ECO:0000256" key="6">
    <source>
        <dbReference type="SAM" id="Phobius"/>
    </source>
</evidence>
<evidence type="ECO:0000256" key="2">
    <source>
        <dbReference type="ARBA" id="ARBA00022475"/>
    </source>
</evidence>
<dbReference type="InterPro" id="IPR003838">
    <property type="entry name" value="ABC3_permease_C"/>
</dbReference>
<evidence type="ECO:0000259" key="7">
    <source>
        <dbReference type="Pfam" id="PF02687"/>
    </source>
</evidence>
<dbReference type="PANTHER" id="PTHR30572:SF18">
    <property type="entry name" value="ABC-TYPE MACROLIDE FAMILY EXPORT SYSTEM PERMEASE COMPONENT 2"/>
    <property type="match status" value="1"/>
</dbReference>
<keyword evidence="4 6" id="KW-1133">Transmembrane helix</keyword>
<accession>A0A3N4PP30</accession>
<keyword evidence="3 6" id="KW-0812">Transmembrane</keyword>
<dbReference type="Pfam" id="PF12704">
    <property type="entry name" value="MacB_PCD"/>
    <property type="match status" value="1"/>
</dbReference>
<feature type="transmembrane region" description="Helical" evidence="6">
    <location>
        <begin position="338"/>
        <end position="361"/>
    </location>
</feature>
<feature type="domain" description="ABC3 transporter permease C-terminal" evidence="7">
    <location>
        <begin position="293"/>
        <end position="409"/>
    </location>
</feature>
<evidence type="ECO:0000313" key="10">
    <source>
        <dbReference type="Proteomes" id="UP000278351"/>
    </source>
</evidence>
<feature type="transmembrane region" description="Helical" evidence="6">
    <location>
        <begin position="27"/>
        <end position="51"/>
    </location>
</feature>
<dbReference type="InterPro" id="IPR025857">
    <property type="entry name" value="MacB_PCD"/>
</dbReference>
<dbReference type="PANTHER" id="PTHR30572">
    <property type="entry name" value="MEMBRANE COMPONENT OF TRANSPORTER-RELATED"/>
    <property type="match status" value="1"/>
</dbReference>
<evidence type="ECO:0000256" key="5">
    <source>
        <dbReference type="ARBA" id="ARBA00023136"/>
    </source>
</evidence>
<evidence type="ECO:0000313" key="9">
    <source>
        <dbReference type="EMBL" id="RPE08419.1"/>
    </source>
</evidence>
<dbReference type="Proteomes" id="UP000278351">
    <property type="component" value="Unassembled WGS sequence"/>
</dbReference>
<feature type="transmembrane region" description="Helical" evidence="6">
    <location>
        <begin position="671"/>
        <end position="694"/>
    </location>
</feature>
<organism evidence="9 10">
    <name type="scientific">Chitinophaga lutea</name>
    <dbReference type="NCBI Taxonomy" id="2488634"/>
    <lineage>
        <taxon>Bacteria</taxon>
        <taxon>Pseudomonadati</taxon>
        <taxon>Bacteroidota</taxon>
        <taxon>Chitinophagia</taxon>
        <taxon>Chitinophagales</taxon>
        <taxon>Chitinophagaceae</taxon>
        <taxon>Chitinophaga</taxon>
    </lineage>
</organism>
<feature type="domain" description="ABC3 transporter permease C-terminal" evidence="7">
    <location>
        <begin position="675"/>
        <end position="787"/>
    </location>
</feature>
<comment type="subcellular location">
    <subcellularLocation>
        <location evidence="1">Cell membrane</location>
        <topology evidence="1">Multi-pass membrane protein</topology>
    </subcellularLocation>
</comment>
<dbReference type="GO" id="GO:0005886">
    <property type="term" value="C:plasma membrane"/>
    <property type="evidence" value="ECO:0007669"/>
    <property type="project" value="UniProtKB-SubCell"/>
</dbReference>
<comment type="caution">
    <text evidence="9">The sequence shown here is derived from an EMBL/GenBank/DDBJ whole genome shotgun (WGS) entry which is preliminary data.</text>
</comment>
<feature type="domain" description="MacB-like periplasmic core" evidence="8">
    <location>
        <begin position="29"/>
        <end position="246"/>
    </location>
</feature>